<accession>A0A5N7B5C6</accession>
<sequence length="87" mass="9535">MIILLWITIIIIEIIFGLVWFAFLFLPSISLSLSLSSRTVIGNRGYHGEEDMEALAAVNGTKRLGFNPTGSHGASFIAVLFVPGEKR</sequence>
<evidence type="ECO:0000256" key="1">
    <source>
        <dbReference type="SAM" id="Phobius"/>
    </source>
</evidence>
<name>A0A5N7B5C6_9EURO</name>
<gene>
    <name evidence="2" type="ORF">BDV26DRAFT_239808</name>
</gene>
<reference evidence="2 3" key="1">
    <citation type="submission" date="2019-04" db="EMBL/GenBank/DDBJ databases">
        <title>Friends and foes A comparative genomics studyof 23 Aspergillus species from section Flavi.</title>
        <authorList>
            <consortium name="DOE Joint Genome Institute"/>
            <person name="Kjaerbolling I."/>
            <person name="Vesth T."/>
            <person name="Frisvad J.C."/>
            <person name="Nybo J.L."/>
            <person name="Theobald S."/>
            <person name="Kildgaard S."/>
            <person name="Isbrandt T."/>
            <person name="Kuo A."/>
            <person name="Sato A."/>
            <person name="Lyhne E.K."/>
            <person name="Kogle M.E."/>
            <person name="Wiebenga A."/>
            <person name="Kun R.S."/>
            <person name="Lubbers R.J."/>
            <person name="Makela M.R."/>
            <person name="Barry K."/>
            <person name="Chovatia M."/>
            <person name="Clum A."/>
            <person name="Daum C."/>
            <person name="Haridas S."/>
            <person name="He G."/>
            <person name="LaButti K."/>
            <person name="Lipzen A."/>
            <person name="Mondo S."/>
            <person name="Riley R."/>
            <person name="Salamov A."/>
            <person name="Simmons B.A."/>
            <person name="Magnuson J.K."/>
            <person name="Henrissat B."/>
            <person name="Mortensen U.H."/>
            <person name="Larsen T.O."/>
            <person name="Devries R.P."/>
            <person name="Grigoriev I.V."/>
            <person name="Machida M."/>
            <person name="Baker S.E."/>
            <person name="Andersen M.R."/>
        </authorList>
    </citation>
    <scope>NUCLEOTIDE SEQUENCE [LARGE SCALE GENOMIC DNA]</scope>
    <source>
        <strain evidence="2 3">IBT 29228</strain>
    </source>
</reference>
<organism evidence="2 3">
    <name type="scientific">Aspergillus bertholletiae</name>
    <dbReference type="NCBI Taxonomy" id="1226010"/>
    <lineage>
        <taxon>Eukaryota</taxon>
        <taxon>Fungi</taxon>
        <taxon>Dikarya</taxon>
        <taxon>Ascomycota</taxon>
        <taxon>Pezizomycotina</taxon>
        <taxon>Eurotiomycetes</taxon>
        <taxon>Eurotiomycetidae</taxon>
        <taxon>Eurotiales</taxon>
        <taxon>Aspergillaceae</taxon>
        <taxon>Aspergillus</taxon>
        <taxon>Aspergillus subgen. Circumdati</taxon>
    </lineage>
</organism>
<protein>
    <submittedName>
        <fullName evidence="2">Uncharacterized protein</fullName>
    </submittedName>
</protein>
<keyword evidence="1" id="KW-0812">Transmembrane</keyword>
<dbReference type="Proteomes" id="UP000326198">
    <property type="component" value="Unassembled WGS sequence"/>
</dbReference>
<keyword evidence="1" id="KW-1133">Transmembrane helix</keyword>
<keyword evidence="3" id="KW-1185">Reference proteome</keyword>
<feature type="transmembrane region" description="Helical" evidence="1">
    <location>
        <begin position="6"/>
        <end position="26"/>
    </location>
</feature>
<dbReference type="AlphaFoldDB" id="A0A5N7B5C6"/>
<evidence type="ECO:0000313" key="3">
    <source>
        <dbReference type="Proteomes" id="UP000326198"/>
    </source>
</evidence>
<proteinExistence type="predicted"/>
<keyword evidence="1" id="KW-0472">Membrane</keyword>
<dbReference type="EMBL" id="ML736242">
    <property type="protein sequence ID" value="KAE8376368.1"/>
    <property type="molecule type" value="Genomic_DNA"/>
</dbReference>
<evidence type="ECO:0000313" key="2">
    <source>
        <dbReference type="EMBL" id="KAE8376368.1"/>
    </source>
</evidence>